<keyword evidence="3" id="KW-0274">FAD</keyword>
<accession>A0A8J4EJS4</accession>
<comment type="cofactor">
    <cofactor evidence="1">
        <name>FAD</name>
        <dbReference type="ChEBI" id="CHEBI:57692"/>
    </cofactor>
</comment>
<name>A0A8J4EJS4_9ACTN</name>
<keyword evidence="2" id="KW-0285">Flavoprotein</keyword>
<dbReference type="GO" id="GO:0071949">
    <property type="term" value="F:FAD binding"/>
    <property type="evidence" value="ECO:0007669"/>
    <property type="project" value="InterPro"/>
</dbReference>
<dbReference type="Proteomes" id="UP000614996">
    <property type="component" value="Unassembled WGS sequence"/>
</dbReference>
<evidence type="ECO:0000256" key="4">
    <source>
        <dbReference type="SAM" id="MobiDB-lite"/>
    </source>
</evidence>
<evidence type="ECO:0000256" key="2">
    <source>
        <dbReference type="ARBA" id="ARBA00022630"/>
    </source>
</evidence>
<dbReference type="Gene3D" id="3.50.50.60">
    <property type="entry name" value="FAD/NAD(P)-binding domain"/>
    <property type="match status" value="2"/>
</dbReference>
<comment type="caution">
    <text evidence="6">The sequence shown here is derived from an EMBL/GenBank/DDBJ whole genome shotgun (WGS) entry which is preliminary data.</text>
</comment>
<feature type="region of interest" description="Disordered" evidence="4">
    <location>
        <begin position="139"/>
        <end position="163"/>
    </location>
</feature>
<dbReference type="Gene3D" id="3.40.30.120">
    <property type="match status" value="1"/>
</dbReference>
<organism evidence="6 7">
    <name type="scientific">Actinocatenispora comari</name>
    <dbReference type="NCBI Taxonomy" id="2807577"/>
    <lineage>
        <taxon>Bacteria</taxon>
        <taxon>Bacillati</taxon>
        <taxon>Actinomycetota</taxon>
        <taxon>Actinomycetes</taxon>
        <taxon>Micromonosporales</taxon>
        <taxon>Micromonosporaceae</taxon>
        <taxon>Actinocatenispora</taxon>
    </lineage>
</organism>
<dbReference type="AlphaFoldDB" id="A0A8J4EJS4"/>
<dbReference type="PRINTS" id="PR00420">
    <property type="entry name" value="RNGMNOXGNASE"/>
</dbReference>
<gene>
    <name evidence="6" type="ORF">NUM_27110</name>
</gene>
<dbReference type="RefSeq" id="WP_207125201.1">
    <property type="nucleotide sequence ID" value="NZ_BOPO01000045.1"/>
</dbReference>
<dbReference type="SUPFAM" id="SSF51905">
    <property type="entry name" value="FAD/NAD(P)-binding domain"/>
    <property type="match status" value="1"/>
</dbReference>
<dbReference type="GO" id="GO:0016709">
    <property type="term" value="F:oxidoreductase activity, acting on paired donors, with incorporation or reduction of molecular oxygen, NAD(P)H as one donor, and incorporation of one atom of oxygen"/>
    <property type="evidence" value="ECO:0007669"/>
    <property type="project" value="UniProtKB-ARBA"/>
</dbReference>
<dbReference type="PANTHER" id="PTHR43004">
    <property type="entry name" value="TRK SYSTEM POTASSIUM UPTAKE PROTEIN"/>
    <property type="match status" value="1"/>
</dbReference>
<evidence type="ECO:0000256" key="1">
    <source>
        <dbReference type="ARBA" id="ARBA00001974"/>
    </source>
</evidence>
<proteinExistence type="predicted"/>
<dbReference type="InterPro" id="IPR036188">
    <property type="entry name" value="FAD/NAD-bd_sf"/>
</dbReference>
<protein>
    <submittedName>
        <fullName evidence="6">FAD-dependent oxidoreductase</fullName>
    </submittedName>
</protein>
<keyword evidence="7" id="KW-1185">Reference proteome</keyword>
<evidence type="ECO:0000313" key="7">
    <source>
        <dbReference type="Proteomes" id="UP000614996"/>
    </source>
</evidence>
<dbReference type="InterPro" id="IPR050641">
    <property type="entry name" value="RIFMO-like"/>
</dbReference>
<dbReference type="InterPro" id="IPR002938">
    <property type="entry name" value="FAD-bd"/>
</dbReference>
<feature type="domain" description="FAD-binding" evidence="5">
    <location>
        <begin position="7"/>
        <end position="355"/>
    </location>
</feature>
<dbReference type="PANTHER" id="PTHR43004:SF19">
    <property type="entry name" value="BINDING MONOOXYGENASE, PUTATIVE (JCVI)-RELATED"/>
    <property type="match status" value="1"/>
</dbReference>
<dbReference type="Pfam" id="PF01494">
    <property type="entry name" value="FAD_binding_3"/>
    <property type="match status" value="1"/>
</dbReference>
<evidence type="ECO:0000313" key="6">
    <source>
        <dbReference type="EMBL" id="GIL27457.1"/>
    </source>
</evidence>
<evidence type="ECO:0000259" key="5">
    <source>
        <dbReference type="Pfam" id="PF01494"/>
    </source>
</evidence>
<feature type="compositionally biased region" description="Gly residues" evidence="4">
    <location>
        <begin position="148"/>
        <end position="159"/>
    </location>
</feature>
<sequence length="479" mass="51004">MTGAESYQVVVVGGGPTGLLLANELALAGVSTVVLEKLAERSGQSKALNLQPRSAQVLDLRGMLEPVRKRAIDEIPAGHFAGIELDYTPWGERQLGIPQARVEEYLAGRLAERGVPVRCGNAVVAVDAGPDEVVVRTEASTDPDRVGTYGGRDAGTGGRRSGRDDDAEFRCRYLVACDGGRSTVRSLLGVPFPGRDARMSAVVADVTLTESENAPSGSWRLPRFDRPDGTVAEVLPLTDGVYRAVVAGPEQQTLPREAPVTLDELRRALPAVATIRWASRFTDASRQLERYRHGRVLFAGDAAHIHSPTGGQGLNLGLQDAFNLGWKLAAALRGNATVLDTYQAERHPVAARVLASTRAQGVLLVPDPDIVALREVVTELLALPAANRYLAGFVSGLELRYELPGRHPLLGRVAPDLDPTLLHAGRAIVLAAGERARCPGTPVPGSGGGDEALLVRPDGRVGWVDDGYEPLADALARWT</sequence>
<reference evidence="7" key="1">
    <citation type="journal article" date="2021" name="Int. J. Syst. Evol. Microbiol.">
        <title>Actinocatenispora comari sp. nov., an endophytic actinomycete isolated from aerial parts of Comarum salesowianum.</title>
        <authorList>
            <person name="Oyunbileg N."/>
            <person name="Iizaka Y."/>
            <person name="Hamada M."/>
            <person name="Davaapurev B.O."/>
            <person name="Fukumoto A."/>
            <person name="Tsetseg B."/>
            <person name="Kato F."/>
            <person name="Tamura T."/>
            <person name="Batkhuu J."/>
            <person name="Anzai Y."/>
        </authorList>
    </citation>
    <scope>NUCLEOTIDE SEQUENCE [LARGE SCALE GENOMIC DNA]</scope>
    <source>
        <strain evidence="7">NUM-2625</strain>
    </source>
</reference>
<dbReference type="EMBL" id="BOPO01000045">
    <property type="protein sequence ID" value="GIL27457.1"/>
    <property type="molecule type" value="Genomic_DNA"/>
</dbReference>
<evidence type="ECO:0000256" key="3">
    <source>
        <dbReference type="ARBA" id="ARBA00022827"/>
    </source>
</evidence>